<keyword evidence="5" id="KW-0472">Membrane</keyword>
<dbReference type="GO" id="GO:0020037">
    <property type="term" value="F:heme binding"/>
    <property type="evidence" value="ECO:0007669"/>
    <property type="project" value="InterPro"/>
</dbReference>
<protein>
    <submittedName>
        <fullName evidence="7">Cytochrome c</fullName>
    </submittedName>
</protein>
<dbReference type="InterPro" id="IPR036909">
    <property type="entry name" value="Cyt_c-like_dom_sf"/>
</dbReference>
<feature type="transmembrane region" description="Helical" evidence="5">
    <location>
        <begin position="20"/>
        <end position="44"/>
    </location>
</feature>
<sequence length="359" mass="40556">MKTERNNEDKLQVFARFGKYLVWTSFLFVVIMFSLVLALSGFHLPKSFYADKPNPSIQKNQIKPLERRVAKPEYWKAPDTMQLQGKADADLIRYGRDLIVRTAYYLGPQGIVGKLTNGMNCQNCHLDAGTRPFANNFSIFYAGFPKMSARSGRKEEAFERINECFERSMNGKAPGRNSREMVAMLAYLKWVGKKQDAAHSIADNSVKKIPYLDVPADPLKGKMVYASKCSSCHGETGKGVASPDGKGYMYPPLWGRDSYNDGAGMFRLGNFAGFVKNNMPYGATYKDPNLTDAEAWDVAAFVNAQPRPHLDSKNDYKNLYTKPIDYPFGPYADHFSEKQHKYGPFIDMAEQHAPIKQKK</sequence>
<evidence type="ECO:0000313" key="8">
    <source>
        <dbReference type="Proteomes" id="UP000198836"/>
    </source>
</evidence>
<dbReference type="PANTHER" id="PTHR35008">
    <property type="entry name" value="BLL4482 PROTEIN-RELATED"/>
    <property type="match status" value="1"/>
</dbReference>
<evidence type="ECO:0000259" key="6">
    <source>
        <dbReference type="PROSITE" id="PS51007"/>
    </source>
</evidence>
<evidence type="ECO:0000256" key="2">
    <source>
        <dbReference type="ARBA" id="ARBA00022723"/>
    </source>
</evidence>
<reference evidence="8" key="1">
    <citation type="submission" date="2016-10" db="EMBL/GenBank/DDBJ databases">
        <authorList>
            <person name="Varghese N."/>
            <person name="Submissions S."/>
        </authorList>
    </citation>
    <scope>NUCLEOTIDE SEQUENCE [LARGE SCALE GENOMIC DNA]</scope>
    <source>
        <strain evidence="8">DSM 18130</strain>
    </source>
</reference>
<dbReference type="STRING" id="332999.SAMN04488511_114136"/>
<proteinExistence type="predicted"/>
<dbReference type="Gene3D" id="1.10.760.10">
    <property type="entry name" value="Cytochrome c-like domain"/>
    <property type="match status" value="2"/>
</dbReference>
<keyword evidence="3 4" id="KW-0408">Iron</keyword>
<dbReference type="PROSITE" id="PS51007">
    <property type="entry name" value="CYTC"/>
    <property type="match status" value="1"/>
</dbReference>
<evidence type="ECO:0000256" key="1">
    <source>
        <dbReference type="ARBA" id="ARBA00022617"/>
    </source>
</evidence>
<dbReference type="GO" id="GO:0046872">
    <property type="term" value="F:metal ion binding"/>
    <property type="evidence" value="ECO:0007669"/>
    <property type="project" value="UniProtKB-KW"/>
</dbReference>
<dbReference type="Pfam" id="PF00034">
    <property type="entry name" value="Cytochrom_C"/>
    <property type="match status" value="1"/>
</dbReference>
<keyword evidence="5" id="KW-1133">Transmembrane helix</keyword>
<gene>
    <name evidence="7" type="ORF">SAMN04488511_114136</name>
</gene>
<name>A0A1I0TUD6_9SPHI</name>
<dbReference type="InterPro" id="IPR009056">
    <property type="entry name" value="Cyt_c-like_dom"/>
</dbReference>
<evidence type="ECO:0000256" key="5">
    <source>
        <dbReference type="SAM" id="Phobius"/>
    </source>
</evidence>
<dbReference type="SUPFAM" id="SSF46626">
    <property type="entry name" value="Cytochrome c"/>
    <property type="match status" value="2"/>
</dbReference>
<evidence type="ECO:0000256" key="3">
    <source>
        <dbReference type="ARBA" id="ARBA00023004"/>
    </source>
</evidence>
<dbReference type="GO" id="GO:0009055">
    <property type="term" value="F:electron transfer activity"/>
    <property type="evidence" value="ECO:0007669"/>
    <property type="project" value="InterPro"/>
</dbReference>
<organism evidence="7 8">
    <name type="scientific">Pedobacter suwonensis</name>
    <dbReference type="NCBI Taxonomy" id="332999"/>
    <lineage>
        <taxon>Bacteria</taxon>
        <taxon>Pseudomonadati</taxon>
        <taxon>Bacteroidota</taxon>
        <taxon>Sphingobacteriia</taxon>
        <taxon>Sphingobacteriales</taxon>
        <taxon>Sphingobacteriaceae</taxon>
        <taxon>Pedobacter</taxon>
    </lineage>
</organism>
<accession>A0A1I0TUD6</accession>
<keyword evidence="2 4" id="KW-0479">Metal-binding</keyword>
<keyword evidence="8" id="KW-1185">Reference proteome</keyword>
<keyword evidence="5" id="KW-0812">Transmembrane</keyword>
<dbReference type="InterPro" id="IPR051459">
    <property type="entry name" value="Cytochrome_c-type_DH"/>
</dbReference>
<feature type="domain" description="Cytochrome c" evidence="6">
    <location>
        <begin position="216"/>
        <end position="306"/>
    </location>
</feature>
<dbReference type="AlphaFoldDB" id="A0A1I0TUD6"/>
<dbReference type="Proteomes" id="UP000198836">
    <property type="component" value="Unassembled WGS sequence"/>
</dbReference>
<dbReference type="PANTHER" id="PTHR35008:SF9">
    <property type="entry name" value="CYTOCHROME C DOMAIN-CONTAINING PROTEIN"/>
    <property type="match status" value="1"/>
</dbReference>
<dbReference type="EMBL" id="FOJM01000014">
    <property type="protein sequence ID" value="SFA55310.1"/>
    <property type="molecule type" value="Genomic_DNA"/>
</dbReference>
<dbReference type="Pfam" id="PF21342">
    <property type="entry name" value="SoxA-TsdA_cyt-c"/>
    <property type="match status" value="1"/>
</dbReference>
<evidence type="ECO:0000313" key="7">
    <source>
        <dbReference type="EMBL" id="SFA55310.1"/>
    </source>
</evidence>
<keyword evidence="1 4" id="KW-0349">Heme</keyword>
<dbReference type="RefSeq" id="WP_199562757.1">
    <property type="nucleotide sequence ID" value="NZ_FOJM01000014.1"/>
</dbReference>
<evidence type="ECO:0000256" key="4">
    <source>
        <dbReference type="PROSITE-ProRule" id="PRU00433"/>
    </source>
</evidence>